<evidence type="ECO:0000313" key="2">
    <source>
        <dbReference type="EMBL" id="QSQ16655.1"/>
    </source>
</evidence>
<dbReference type="SUPFAM" id="SSF49299">
    <property type="entry name" value="PKD domain"/>
    <property type="match status" value="1"/>
</dbReference>
<dbReference type="Pfam" id="PF00801">
    <property type="entry name" value="PKD"/>
    <property type="match status" value="1"/>
</dbReference>
<dbReference type="PROSITE" id="PS51257">
    <property type="entry name" value="PROKAR_LIPOPROTEIN"/>
    <property type="match status" value="1"/>
</dbReference>
<name>A0ABX7NCZ4_9BACT</name>
<proteinExistence type="predicted"/>
<dbReference type="InterPro" id="IPR000601">
    <property type="entry name" value="PKD_dom"/>
</dbReference>
<gene>
    <name evidence="2" type="ORF">JY572_11665</name>
</gene>
<dbReference type="PROSITE" id="PS50093">
    <property type="entry name" value="PKD"/>
    <property type="match status" value="1"/>
</dbReference>
<accession>A0ABX7NCZ4</accession>
<protein>
    <submittedName>
        <fullName evidence="2">PKD domain-containing protein</fullName>
    </submittedName>
</protein>
<evidence type="ECO:0000259" key="1">
    <source>
        <dbReference type="PROSITE" id="PS50093"/>
    </source>
</evidence>
<organism evidence="2 3">
    <name type="scientific">Myxococcus landrumensis</name>
    <dbReference type="NCBI Taxonomy" id="2813577"/>
    <lineage>
        <taxon>Bacteria</taxon>
        <taxon>Pseudomonadati</taxon>
        <taxon>Myxococcota</taxon>
        <taxon>Myxococcia</taxon>
        <taxon>Myxococcales</taxon>
        <taxon>Cystobacterineae</taxon>
        <taxon>Myxococcaceae</taxon>
        <taxon>Myxococcus</taxon>
    </lineage>
</organism>
<dbReference type="InterPro" id="IPR035986">
    <property type="entry name" value="PKD_dom_sf"/>
</dbReference>
<sequence>MPLVPRSVRSSAALLVLLAAVGPWASGCRRAVRADLGADRAVEAGVPVELGSREEGAPVLSWELGDGTPSQQGPRLTHAFARPGVYSVRALHEGQDVGRVQLTVVPRPLLRAVPAEAQTVLWMPTLRGNMETLVDFYERLVGPEESENALRDAPLVAMVLESLAQSSGVVDPEEGFGLFLLPSFDGVVALLGVTEPEAAMQAVAQELESAGNQVSPTGDGAMRVVPADSGEPMLLFVDRGYLYLAIPDSAGDEEEVGEPVSVLAVAPAVADVEVARGAVRDLQGPGLSESALYQELRAKVAEGHVYLYSSALKAGAEEGEPVSPVRGFMASLAVHAERVTLDGFLASSRPLFQGAAAPSSALLADSALGPVAAAQLSVPPEELAKLVFGAPGSPLRERVVERWRAHGLDPEALLKALRGDVAVLVYFDAPGFLKSFVQNHRPEPRGTVLIDAGLTSAEPVLRLLDEHLDGSLLRFRVENVPGGKMYRTMLRGFPVQLMVGAQRATLLAGESLEGRPRGDVGRALRERLGGEAFGAGHQSLMADLGQLRADLDAQHSVPGVPAERLASAQGLVKAVLERFMPLDSAFMDFSLAEGGARLKGGLRLREGARGGQGWR</sequence>
<reference evidence="2 3" key="1">
    <citation type="submission" date="2021-02" db="EMBL/GenBank/DDBJ databases">
        <title>De Novo genome assembly of isolated myxobacteria.</title>
        <authorList>
            <person name="Stevens D.C."/>
        </authorList>
    </citation>
    <scope>NUCLEOTIDE SEQUENCE [LARGE SCALE GENOMIC DNA]</scope>
    <source>
        <strain evidence="2 3">SCHIC003</strain>
    </source>
</reference>
<dbReference type="EMBL" id="CP071091">
    <property type="protein sequence ID" value="QSQ16655.1"/>
    <property type="molecule type" value="Genomic_DNA"/>
</dbReference>
<dbReference type="RefSeq" id="WP_206718301.1">
    <property type="nucleotide sequence ID" value="NZ_CP071091.1"/>
</dbReference>
<dbReference type="CDD" id="cd00146">
    <property type="entry name" value="PKD"/>
    <property type="match status" value="1"/>
</dbReference>
<evidence type="ECO:0000313" key="3">
    <source>
        <dbReference type="Proteomes" id="UP000663090"/>
    </source>
</evidence>
<dbReference type="Proteomes" id="UP000663090">
    <property type="component" value="Chromosome"/>
</dbReference>
<feature type="domain" description="PKD" evidence="1">
    <location>
        <begin position="62"/>
        <end position="89"/>
    </location>
</feature>
<keyword evidence="3" id="KW-1185">Reference proteome</keyword>